<dbReference type="GO" id="GO:0000976">
    <property type="term" value="F:transcription cis-regulatory region binding"/>
    <property type="evidence" value="ECO:0007669"/>
    <property type="project" value="TreeGrafter"/>
</dbReference>
<dbReference type="SUPFAM" id="SSF47413">
    <property type="entry name" value="lambda repressor-like DNA-binding domains"/>
    <property type="match status" value="1"/>
</dbReference>
<keyword evidence="2" id="KW-0238">DNA-binding</keyword>
<evidence type="ECO:0000256" key="3">
    <source>
        <dbReference type="ARBA" id="ARBA00023163"/>
    </source>
</evidence>
<name>A0A059G276_9PROT</name>
<keyword evidence="3" id="KW-0804">Transcription</keyword>
<dbReference type="RefSeq" id="WP_035541315.1">
    <property type="nucleotide sequence ID" value="NZ_ARYL01000047.1"/>
</dbReference>
<sequence>MNKRVTMSELAKQAQVDISTVSRALADSPLVKQKTKDHIMKLADELGYVVNASAQSLRRQSSNMLGIVIPIDAKSEQTISDPFYLEMVGAVSNAAARAGYDLVISLPQSESQIAERRLLQTGRADGLIVIGQAGRSDRLNEASDLRKNVVVWGGRFAHNRYTFVGSDNEKGGRLAAEHLFSVGRRRILFLGDVSLPEVQLRYDGFAAVHTKARRSHDKRLILPVNFGGRKAYKAVIEFAKSGVEFDAIFAASDVLAMAAIHALHSVKLSVPNDVSVMGYDNIGQSALSTPALTTINQNIAQGGELLVSLLLKKINGERVRSRLTNTELVVRQSSVPNR</sequence>
<accession>A0A059G276</accession>
<dbReference type="InterPro" id="IPR046335">
    <property type="entry name" value="LacI/GalR-like_sensor"/>
</dbReference>
<dbReference type="Pfam" id="PF13377">
    <property type="entry name" value="Peripla_BP_3"/>
    <property type="match status" value="1"/>
</dbReference>
<feature type="domain" description="HTH lacI-type" evidence="4">
    <location>
        <begin position="5"/>
        <end position="59"/>
    </location>
</feature>
<dbReference type="InterPro" id="IPR028082">
    <property type="entry name" value="Peripla_BP_I"/>
</dbReference>
<dbReference type="AlphaFoldDB" id="A0A059G276"/>
<keyword evidence="1" id="KW-0805">Transcription regulation</keyword>
<proteinExistence type="predicted"/>
<dbReference type="CDD" id="cd01392">
    <property type="entry name" value="HTH_LacI"/>
    <property type="match status" value="1"/>
</dbReference>
<dbReference type="InterPro" id="IPR000843">
    <property type="entry name" value="HTH_LacI"/>
</dbReference>
<comment type="caution">
    <text evidence="5">The sequence shown here is derived from an EMBL/GenBank/DDBJ whole genome shotgun (WGS) entry which is preliminary data.</text>
</comment>
<dbReference type="SMART" id="SM00354">
    <property type="entry name" value="HTH_LACI"/>
    <property type="match status" value="1"/>
</dbReference>
<dbReference type="PROSITE" id="PS50932">
    <property type="entry name" value="HTH_LACI_2"/>
    <property type="match status" value="1"/>
</dbReference>
<dbReference type="Proteomes" id="UP000024942">
    <property type="component" value="Unassembled WGS sequence"/>
</dbReference>
<dbReference type="eggNOG" id="COG1609">
    <property type="taxonomic scope" value="Bacteria"/>
</dbReference>
<evidence type="ECO:0000256" key="1">
    <source>
        <dbReference type="ARBA" id="ARBA00023015"/>
    </source>
</evidence>
<dbReference type="STRING" id="1280953.HOC_18599"/>
<dbReference type="Gene3D" id="3.40.50.2300">
    <property type="match status" value="2"/>
</dbReference>
<dbReference type="EMBL" id="ARYL01000047">
    <property type="protein sequence ID" value="KDA00839.1"/>
    <property type="molecule type" value="Genomic_DNA"/>
</dbReference>
<protein>
    <submittedName>
        <fullName evidence="5">Transcriptional regulator, LacI family protein</fullName>
    </submittedName>
</protein>
<reference evidence="5 6" key="1">
    <citation type="journal article" date="2014" name="Antonie Van Leeuwenhoek">
        <title>Hyphomonas beringensis sp. nov. and Hyphomonas chukchiensis sp. nov., isolated from surface seawater of the Bering Sea and Chukchi Sea.</title>
        <authorList>
            <person name="Li C."/>
            <person name="Lai Q."/>
            <person name="Li G."/>
            <person name="Dong C."/>
            <person name="Wang J."/>
            <person name="Liao Y."/>
            <person name="Shao Z."/>
        </authorList>
    </citation>
    <scope>NUCLEOTIDE SEQUENCE [LARGE SCALE GENOMIC DNA]</scope>
    <source>
        <strain evidence="5 6">SCH89</strain>
    </source>
</reference>
<evidence type="ECO:0000256" key="2">
    <source>
        <dbReference type="ARBA" id="ARBA00023125"/>
    </source>
</evidence>
<evidence type="ECO:0000259" key="4">
    <source>
        <dbReference type="PROSITE" id="PS50932"/>
    </source>
</evidence>
<dbReference type="Gene3D" id="1.10.260.40">
    <property type="entry name" value="lambda repressor-like DNA-binding domains"/>
    <property type="match status" value="1"/>
</dbReference>
<dbReference type="PANTHER" id="PTHR30146">
    <property type="entry name" value="LACI-RELATED TRANSCRIPTIONAL REPRESSOR"/>
    <property type="match status" value="1"/>
</dbReference>
<organism evidence="5 6">
    <name type="scientific">Hyphomonas oceanitis SCH89</name>
    <dbReference type="NCBI Taxonomy" id="1280953"/>
    <lineage>
        <taxon>Bacteria</taxon>
        <taxon>Pseudomonadati</taxon>
        <taxon>Pseudomonadota</taxon>
        <taxon>Alphaproteobacteria</taxon>
        <taxon>Hyphomonadales</taxon>
        <taxon>Hyphomonadaceae</taxon>
        <taxon>Hyphomonas</taxon>
    </lineage>
</organism>
<dbReference type="InterPro" id="IPR010982">
    <property type="entry name" value="Lambda_DNA-bd_dom_sf"/>
</dbReference>
<evidence type="ECO:0000313" key="5">
    <source>
        <dbReference type="EMBL" id="KDA00839.1"/>
    </source>
</evidence>
<dbReference type="PATRIC" id="fig|1280953.3.peg.3721"/>
<dbReference type="Pfam" id="PF00356">
    <property type="entry name" value="LacI"/>
    <property type="match status" value="1"/>
</dbReference>
<dbReference type="CDD" id="cd06295">
    <property type="entry name" value="PBP1_CelR"/>
    <property type="match status" value="1"/>
</dbReference>
<gene>
    <name evidence="5" type="ORF">HOC_18599</name>
</gene>
<keyword evidence="6" id="KW-1185">Reference proteome</keyword>
<evidence type="ECO:0000313" key="6">
    <source>
        <dbReference type="Proteomes" id="UP000024942"/>
    </source>
</evidence>
<dbReference type="SUPFAM" id="SSF53822">
    <property type="entry name" value="Periplasmic binding protein-like I"/>
    <property type="match status" value="1"/>
</dbReference>
<dbReference type="PANTHER" id="PTHR30146:SF120">
    <property type="entry name" value="ALANINE RACEMASE"/>
    <property type="match status" value="1"/>
</dbReference>
<dbReference type="GO" id="GO:0003700">
    <property type="term" value="F:DNA-binding transcription factor activity"/>
    <property type="evidence" value="ECO:0007669"/>
    <property type="project" value="TreeGrafter"/>
</dbReference>